<feature type="transmembrane region" description="Helical" evidence="1">
    <location>
        <begin position="5"/>
        <end position="24"/>
    </location>
</feature>
<keyword evidence="3" id="KW-1185">Reference proteome</keyword>
<reference evidence="2 3" key="1">
    <citation type="submission" date="2016-11" db="EMBL/GenBank/DDBJ databases">
        <title>Sphingorhabdus sp. LPB0140, isolated from marine environment.</title>
        <authorList>
            <person name="Kim E."/>
            <person name="Yi H."/>
        </authorList>
    </citation>
    <scope>NUCLEOTIDE SEQUENCE [LARGE SCALE GENOMIC DNA]</scope>
    <source>
        <strain evidence="2 3">LPB0140</strain>
    </source>
</reference>
<feature type="transmembrane region" description="Helical" evidence="1">
    <location>
        <begin position="127"/>
        <end position="148"/>
    </location>
</feature>
<protein>
    <submittedName>
        <fullName evidence="2">Uncharacterized protein</fullName>
    </submittedName>
</protein>
<organism evidence="2 3">
    <name type="scientific">Sphingorhabdus lutea</name>
    <dbReference type="NCBI Taxonomy" id="1913578"/>
    <lineage>
        <taxon>Bacteria</taxon>
        <taxon>Pseudomonadati</taxon>
        <taxon>Pseudomonadota</taxon>
        <taxon>Alphaproteobacteria</taxon>
        <taxon>Sphingomonadales</taxon>
        <taxon>Sphingomonadaceae</taxon>
        <taxon>Sphingorhabdus</taxon>
    </lineage>
</organism>
<dbReference type="EMBL" id="CP018154">
    <property type="protein sequence ID" value="APG63111.1"/>
    <property type="molecule type" value="Genomic_DNA"/>
</dbReference>
<dbReference type="KEGG" id="sphl:LPB140_10315"/>
<dbReference type="AlphaFoldDB" id="A0A1L3JD98"/>
<evidence type="ECO:0000313" key="3">
    <source>
        <dbReference type="Proteomes" id="UP000242561"/>
    </source>
</evidence>
<dbReference type="Proteomes" id="UP000242561">
    <property type="component" value="Chromosome"/>
</dbReference>
<evidence type="ECO:0000256" key="1">
    <source>
        <dbReference type="SAM" id="Phobius"/>
    </source>
</evidence>
<keyword evidence="1" id="KW-1133">Transmembrane helix</keyword>
<gene>
    <name evidence="2" type="ORF">LPB140_10315</name>
</gene>
<dbReference type="RefSeq" id="WP_072559763.1">
    <property type="nucleotide sequence ID" value="NZ_CP018154.1"/>
</dbReference>
<keyword evidence="1" id="KW-0812">Transmembrane</keyword>
<evidence type="ECO:0000313" key="2">
    <source>
        <dbReference type="EMBL" id="APG63111.1"/>
    </source>
</evidence>
<name>A0A1L3JD98_9SPHN</name>
<accession>A0A1L3JD98</accession>
<feature type="transmembrane region" description="Helical" evidence="1">
    <location>
        <begin position="189"/>
        <end position="207"/>
    </location>
</feature>
<sequence length="252" mass="28020">MKPNFFRFLLVVGLILFVSWRVIIPQLDLIEDGWTFGILAIGLLIASFLSSAMEAALSVISRDESLSKEVTKEKSNLLSQHTTMLNQIDGNGKGYTRRRDFYSLAKLRWKHLSLNMKEFSISHDGRGVAVGAFASASVFLNTALAAFLPLSLKESSSDGLVGIYYPTVSFAQSSISWNLEYLDFTGNKLFVFASVSLPLLILGKIIPKHVGMTNYKFFAYDLNIIARIILRCLGWLAAGTLWIAAPIQNSKR</sequence>
<keyword evidence="1" id="KW-0472">Membrane</keyword>
<feature type="transmembrane region" description="Helical" evidence="1">
    <location>
        <begin position="228"/>
        <end position="247"/>
    </location>
</feature>
<proteinExistence type="predicted"/>
<feature type="transmembrane region" description="Helical" evidence="1">
    <location>
        <begin position="36"/>
        <end position="60"/>
    </location>
</feature>